<keyword evidence="2" id="KW-1003">Cell membrane</keyword>
<evidence type="ECO:0000256" key="3">
    <source>
        <dbReference type="ARBA" id="ARBA00022692"/>
    </source>
</evidence>
<gene>
    <name evidence="8" type="ORF">ATL39_1541</name>
</gene>
<evidence type="ECO:0000313" key="8">
    <source>
        <dbReference type="EMBL" id="RKD73250.1"/>
    </source>
</evidence>
<feature type="domain" description="Na+/H+ antiporter NhaC-like C-terminal" evidence="7">
    <location>
        <begin position="161"/>
        <end position="484"/>
    </location>
</feature>
<name>A0A419V431_9BACL</name>
<feature type="transmembrane region" description="Helical" evidence="6">
    <location>
        <begin position="405"/>
        <end position="427"/>
    </location>
</feature>
<keyword evidence="9" id="KW-1185">Reference proteome</keyword>
<evidence type="ECO:0000259" key="7">
    <source>
        <dbReference type="Pfam" id="PF03553"/>
    </source>
</evidence>
<feature type="transmembrane region" description="Helical" evidence="6">
    <location>
        <begin position="334"/>
        <end position="359"/>
    </location>
</feature>
<feature type="transmembrane region" description="Helical" evidence="6">
    <location>
        <begin position="365"/>
        <end position="393"/>
    </location>
</feature>
<evidence type="ECO:0000313" key="9">
    <source>
        <dbReference type="Proteomes" id="UP000285120"/>
    </source>
</evidence>
<evidence type="ECO:0000256" key="6">
    <source>
        <dbReference type="SAM" id="Phobius"/>
    </source>
</evidence>
<keyword evidence="3 6" id="KW-0812">Transmembrane</keyword>
<evidence type="ECO:0000256" key="5">
    <source>
        <dbReference type="ARBA" id="ARBA00023136"/>
    </source>
</evidence>
<dbReference type="GO" id="GO:0005886">
    <property type="term" value="C:plasma membrane"/>
    <property type="evidence" value="ECO:0007669"/>
    <property type="project" value="UniProtKB-SubCell"/>
</dbReference>
<feature type="transmembrane region" description="Helical" evidence="6">
    <location>
        <begin position="305"/>
        <end position="322"/>
    </location>
</feature>
<comment type="subcellular location">
    <subcellularLocation>
        <location evidence="1">Cell membrane</location>
        <topology evidence="1">Multi-pass membrane protein</topology>
    </subcellularLocation>
</comment>
<evidence type="ECO:0000256" key="2">
    <source>
        <dbReference type="ARBA" id="ARBA00022475"/>
    </source>
</evidence>
<dbReference type="AlphaFoldDB" id="A0A419V431"/>
<feature type="transmembrane region" description="Helical" evidence="6">
    <location>
        <begin position="265"/>
        <end position="285"/>
    </location>
</feature>
<feature type="transmembrane region" description="Helical" evidence="6">
    <location>
        <begin position="465"/>
        <end position="482"/>
    </location>
</feature>
<reference evidence="8 9" key="1">
    <citation type="submission" date="2018-09" db="EMBL/GenBank/DDBJ databases">
        <title>Genomic Encyclopedia of Archaeal and Bacterial Type Strains, Phase II (KMG-II): from individual species to whole genera.</title>
        <authorList>
            <person name="Goeker M."/>
        </authorList>
    </citation>
    <scope>NUCLEOTIDE SEQUENCE [LARGE SCALE GENOMIC DNA]</scope>
    <source>
        <strain evidence="8 9">DSM 17008</strain>
    </source>
</reference>
<feature type="transmembrane region" description="Helical" evidence="6">
    <location>
        <begin position="489"/>
        <end position="510"/>
    </location>
</feature>
<feature type="transmembrane region" description="Helical" evidence="6">
    <location>
        <begin position="69"/>
        <end position="89"/>
    </location>
</feature>
<dbReference type="InterPro" id="IPR018461">
    <property type="entry name" value="Na/H_Antiport_NhaC-like_C"/>
</dbReference>
<dbReference type="PANTHER" id="PTHR43478">
    <property type="entry name" value="NA+/H+ ANTIPORTER-RELATED"/>
    <property type="match status" value="1"/>
</dbReference>
<feature type="transmembrane region" description="Helical" evidence="6">
    <location>
        <begin position="195"/>
        <end position="219"/>
    </location>
</feature>
<feature type="transmembrane region" description="Helical" evidence="6">
    <location>
        <begin position="43"/>
        <end position="62"/>
    </location>
</feature>
<dbReference type="Proteomes" id="UP000285120">
    <property type="component" value="Unassembled WGS sequence"/>
</dbReference>
<sequence>MEELSALSLLPPLLALAMIIVTKKVLPSLGLGILIGALLINDWSVLASISYIWSIFAGFFYTDGAINTWELYIIFFLLILGVMAALISLSGGSRAFGEWALRRVKTRTGAQLVTFLFGILIFIDDYFNSLTVGQVSRPLTDRHGISRAKLAYIVDSVAAPVCVIVPLSSWGAYIITIIAGILESYQVNQYSGLQAFLYMIPMNFYAITALLLVLLMIIWKTDIGPMKKHERLALEDGVLFDSSKLGIPGETGGQLDELTGRVRDLVLPIVILVAATIVFMIITGAQNAETVTVLSVFAETDVSASLVYGGLIGLAAALILTLTKKPKSSMVGKAGAAGIKAMMPAIYILILAWIIVAVIDELQTGAYLAALIDGSIPLFLLPLLLFIVAGFMAFSTGTSWGTFSLLLPIAGEIAATLDITMMLPFLASVLAGSIFGDHCSPISDTTILSSTGAGSHHIDHVVTQLPYALIAAGASSIGYLVLGVSGSMWLGLLTAVVLLVAVVYIMKMILSKSTTASA</sequence>
<feature type="transmembrane region" description="Helical" evidence="6">
    <location>
        <begin position="150"/>
        <end position="175"/>
    </location>
</feature>
<dbReference type="EMBL" id="RAPK01000008">
    <property type="protein sequence ID" value="RKD73250.1"/>
    <property type="molecule type" value="Genomic_DNA"/>
</dbReference>
<proteinExistence type="predicted"/>
<organism evidence="8 9">
    <name type="scientific">Sinobaca qinghaiensis</name>
    <dbReference type="NCBI Taxonomy" id="342944"/>
    <lineage>
        <taxon>Bacteria</taxon>
        <taxon>Bacillati</taxon>
        <taxon>Bacillota</taxon>
        <taxon>Bacilli</taxon>
        <taxon>Bacillales</taxon>
        <taxon>Sporolactobacillaceae</taxon>
        <taxon>Sinobaca</taxon>
    </lineage>
</organism>
<dbReference type="Pfam" id="PF03553">
    <property type="entry name" value="Na_H_antiporter"/>
    <property type="match status" value="1"/>
</dbReference>
<keyword evidence="4 6" id="KW-1133">Transmembrane helix</keyword>
<evidence type="ECO:0000256" key="4">
    <source>
        <dbReference type="ARBA" id="ARBA00022989"/>
    </source>
</evidence>
<keyword evidence="5 6" id="KW-0472">Membrane</keyword>
<protein>
    <submittedName>
        <fullName evidence="8">Sodium/proton antiporter (NhaC family)</fullName>
    </submittedName>
</protein>
<evidence type="ECO:0000256" key="1">
    <source>
        <dbReference type="ARBA" id="ARBA00004651"/>
    </source>
</evidence>
<accession>A0A419V431</accession>
<dbReference type="PANTHER" id="PTHR43478:SF1">
    <property type="entry name" value="NA+_H+ ANTIPORTER NHAC-LIKE C-TERMINAL DOMAIN-CONTAINING PROTEIN"/>
    <property type="match status" value="1"/>
</dbReference>
<dbReference type="RefSeq" id="WP_120192729.1">
    <property type="nucleotide sequence ID" value="NZ_RAPK01000008.1"/>
</dbReference>
<dbReference type="OrthoDB" id="9762978at2"/>
<comment type="caution">
    <text evidence="8">The sequence shown here is derived from an EMBL/GenBank/DDBJ whole genome shotgun (WGS) entry which is preliminary data.</text>
</comment>